<dbReference type="InterPro" id="IPR044811">
    <property type="entry name" value="DME/ROS1"/>
</dbReference>
<dbReference type="InterPro" id="IPR003265">
    <property type="entry name" value="HhH-GPD_domain"/>
</dbReference>
<protein>
    <recommendedName>
        <fullName evidence="11">HhH-GPD domain-containing protein</fullName>
    </recommendedName>
</protein>
<dbReference type="GO" id="GO:0006284">
    <property type="term" value="P:base-excision repair"/>
    <property type="evidence" value="ECO:0007669"/>
    <property type="project" value="InterPro"/>
</dbReference>
<feature type="region of interest" description="Disordered" evidence="10">
    <location>
        <begin position="1562"/>
        <end position="1605"/>
    </location>
</feature>
<comment type="similarity">
    <text evidence="3">Belongs to the DNA glycosylase family. DEMETER subfamily.</text>
</comment>
<dbReference type="PANTHER" id="PTHR46213:SF13">
    <property type="entry name" value="DEMETER-LIKE PROTEIN 2-RELATED"/>
    <property type="match status" value="1"/>
</dbReference>
<organism evidence="12 13">
    <name type="scientific">Canavalia gladiata</name>
    <name type="common">Sword bean</name>
    <name type="synonym">Dolichos gladiatus</name>
    <dbReference type="NCBI Taxonomy" id="3824"/>
    <lineage>
        <taxon>Eukaryota</taxon>
        <taxon>Viridiplantae</taxon>
        <taxon>Streptophyta</taxon>
        <taxon>Embryophyta</taxon>
        <taxon>Tracheophyta</taxon>
        <taxon>Spermatophyta</taxon>
        <taxon>Magnoliopsida</taxon>
        <taxon>eudicotyledons</taxon>
        <taxon>Gunneridae</taxon>
        <taxon>Pentapetalae</taxon>
        <taxon>rosids</taxon>
        <taxon>fabids</taxon>
        <taxon>Fabales</taxon>
        <taxon>Fabaceae</taxon>
        <taxon>Papilionoideae</taxon>
        <taxon>50 kb inversion clade</taxon>
        <taxon>NPAAA clade</taxon>
        <taxon>indigoferoid/millettioid clade</taxon>
        <taxon>Phaseoleae</taxon>
        <taxon>Canavalia</taxon>
    </lineage>
</organism>
<keyword evidence="9" id="KW-0539">Nucleus</keyword>
<dbReference type="SMART" id="SM00525">
    <property type="entry name" value="FES"/>
    <property type="match status" value="1"/>
</dbReference>
<keyword evidence="8" id="KW-0238">DNA-binding</keyword>
<dbReference type="EMBL" id="JAYMYQ010000004">
    <property type="protein sequence ID" value="KAK7337186.1"/>
    <property type="molecule type" value="Genomic_DNA"/>
</dbReference>
<dbReference type="InterPro" id="IPR028925">
    <property type="entry name" value="RRM_DME"/>
</dbReference>
<feature type="compositionally biased region" description="Basic residues" evidence="10">
    <location>
        <begin position="61"/>
        <end position="70"/>
    </location>
</feature>
<dbReference type="CDD" id="cd00056">
    <property type="entry name" value="ENDO3c"/>
    <property type="match status" value="1"/>
</dbReference>
<keyword evidence="4" id="KW-0004">4Fe-4S</keyword>
<dbReference type="Gene3D" id="1.10.1670.10">
    <property type="entry name" value="Helix-hairpin-Helix base-excision DNA repair enzymes (C-terminal)"/>
    <property type="match status" value="1"/>
</dbReference>
<keyword evidence="5" id="KW-0479">Metal-binding</keyword>
<dbReference type="GO" id="GO:0035514">
    <property type="term" value="F:DNA demethylase activity"/>
    <property type="evidence" value="ECO:0007669"/>
    <property type="project" value="InterPro"/>
</dbReference>
<dbReference type="PANTHER" id="PTHR46213">
    <property type="entry name" value="TRANSCRIPTIONAL ACTIVATOR DEMETER"/>
    <property type="match status" value="1"/>
</dbReference>
<dbReference type="SMART" id="SM00478">
    <property type="entry name" value="ENDO3c"/>
    <property type="match status" value="1"/>
</dbReference>
<evidence type="ECO:0000256" key="7">
    <source>
        <dbReference type="ARBA" id="ARBA00023014"/>
    </source>
</evidence>
<evidence type="ECO:0000313" key="12">
    <source>
        <dbReference type="EMBL" id="KAK7337186.1"/>
    </source>
</evidence>
<evidence type="ECO:0000256" key="4">
    <source>
        <dbReference type="ARBA" id="ARBA00022485"/>
    </source>
</evidence>
<dbReference type="FunFam" id="1.10.1670.10:FF:000004">
    <property type="entry name" value="DNA glycosylase/AP lyase ROS1"/>
    <property type="match status" value="1"/>
</dbReference>
<dbReference type="GO" id="GO:0019104">
    <property type="term" value="F:DNA N-glycosylase activity"/>
    <property type="evidence" value="ECO:0007669"/>
    <property type="project" value="InterPro"/>
</dbReference>
<keyword evidence="6" id="KW-0408">Iron</keyword>
<evidence type="ECO:0000259" key="11">
    <source>
        <dbReference type="SMART" id="SM00478"/>
    </source>
</evidence>
<feature type="domain" description="HhH-GPD" evidence="11">
    <location>
        <begin position="1025"/>
        <end position="1197"/>
    </location>
</feature>
<sequence>MEERNQRREENVPATKCNSPCNQLHDPSIEVAVASKPCKETHNHNKEIRHDIDLNKTPQPKPRRRKHRPKVITEGKTQRTRKPVTPKPDQSTENPTGKRKSRRKGLNMTSTPQTEVAGKWTKPLMSESTKKTCRRSLNFDIGEQPREEKSACRENTTAHFGREIDLVVEEASTLNNCVSLQDTLSPTTYLSKRNSPGAKPNANHVVHSTRRGQMIARDGHEKGEILTRSGLQVGSPKRKHSSTMEHAHNSNINLIGAQYNAVQTYCLKNWVQFPNVQKKRRSEKGKFSNTSYTSSLIGTKDVQQATCPQKDAKSHSFAKSPNCWTAGSEYNTVGVPVVLTATERAIHDKPQSFGYNLSFSKRPTKRRSRIPTRIHDCTSLTLFRNCDTAHTIKQTDSSGRHGFGIAEKPQTCIDALVAEMRASLTKKKRTKKRSPPVSSTYSCTSEMQQHRKFVLENHGLPLHNSLDVACEERWKNIQTVDALTEQFGHLNIYREAGELVLHGQNALVPYNHQNQKNKGLAHEFGTIIPFEGPFDPIKKLRPRPKVDLDEETNRVWKLLMLDINSHGIDGTDEDKAKWWEEERNVFRGRADSFIARMHLVQGDRRFSKWKGSVVDSVIGVFLTQNVSDHLSSSAFMSLAARFPLKSNSKYETFHEESRSLIVNEPQVHIVEPEENAKLDEEILNQSVYESSLMPIEIIEHSEEREAVDCNDSCRTTGCLISLTDESNCKLLEIAQRHIREHGPMESGPISAMTGAEQEILSHGGVGKELNKVFSSQCSVITSQISGDFSIDQNPEKIGSFPDGNSEVEDQSSAAKYNIFYNGTSFSKLLEMASSTMLHEVNSQSSKLTENLRDTTGQSIGMKQDNMTEILEKSNVTQASLEASVITCNEYTLRMTPNSGVLEINCYDPLKIEASSSGSSKNKYENDKRSSFPTIESDSQAAIAHSQGMLSQFHLPEQSNHKHHNILYISGGTQECKKKSRESDFGDQNYAMRKENSKIDSAPVKLRGRGRGKEKKDNFDWDILRIQAQAKEGKREKTENTMDSLDWDAVRRADVNEIADAIKERGMNNMLAERIKNFLNLLVDVHGAIDLEWLRDVPPDQAKEYLLSIRGLGLKSVECVRLLTLHHLAFPVDTNVGRIAVRLGWVPLQPLPESLQLHLLELYPVLESIQKYLWPRLCKLDQRTLYELHYQLITFGKVFCTKSKPNCNACPMRGECRHFASAFASARLALPGPEQNSITITTGNYATEQNPAVVITQLPLPLPENRNQAEELRQTEVIQQLEAKSEINICQPIIEEPATPEPECSQVSENDMEDAFYEELCEIPTIKVDIEEFTLNLQNYMQENMELKEGEMSKALVALHPDAACIPTPKLKNVSRLRTEHCVYELPDSHCLLEGWDKREPDDPGKYLLAIWTPGETAYSIQPPERKCNSTDCGQLCNEKECFSCNSFREANSQIVRGTILIPCRTAMRGSFPLNGTYFQVNEVFADHDSSLNPISVPRSWIWNLNRRTVYFGTSVPTIFKGLSTREIQQCFWRGYVCVRGFDREMRAPRPLMARLHFPASKLPKNKAKAKKESSPANSQGLNLKPNPEQPELHSNIHSLQEIGGA</sequence>
<evidence type="ECO:0000256" key="2">
    <source>
        <dbReference type="ARBA" id="ARBA00004123"/>
    </source>
</evidence>
<evidence type="ECO:0000256" key="10">
    <source>
        <dbReference type="SAM" id="MobiDB-lite"/>
    </source>
</evidence>
<feature type="region of interest" description="Disordered" evidence="10">
    <location>
        <begin position="1"/>
        <end position="117"/>
    </location>
</feature>
<comment type="subcellular location">
    <subcellularLocation>
        <location evidence="2">Nucleus</location>
    </subcellularLocation>
</comment>
<evidence type="ECO:0000256" key="8">
    <source>
        <dbReference type="ARBA" id="ARBA00023125"/>
    </source>
</evidence>
<keyword evidence="7" id="KW-0411">Iron-sulfur</keyword>
<reference evidence="12 13" key="1">
    <citation type="submission" date="2024-01" db="EMBL/GenBank/DDBJ databases">
        <title>The genomes of 5 underutilized Papilionoideae crops provide insights into root nodulation and disease resistanc.</title>
        <authorList>
            <person name="Jiang F."/>
        </authorList>
    </citation>
    <scope>NUCLEOTIDE SEQUENCE [LARGE SCALE GENOMIC DNA]</scope>
    <source>
        <strain evidence="12">LVBAO_FW01</strain>
        <tissue evidence="12">Leaves</tissue>
    </source>
</reference>
<evidence type="ECO:0000256" key="1">
    <source>
        <dbReference type="ARBA" id="ARBA00001966"/>
    </source>
</evidence>
<evidence type="ECO:0000256" key="6">
    <source>
        <dbReference type="ARBA" id="ARBA00023004"/>
    </source>
</evidence>
<dbReference type="GO" id="GO:0003906">
    <property type="term" value="F:DNA-(apurinic or apyrimidinic site) endonuclease activity"/>
    <property type="evidence" value="ECO:0007669"/>
    <property type="project" value="UniProtKB-ARBA"/>
</dbReference>
<keyword evidence="13" id="KW-1185">Reference proteome</keyword>
<dbReference type="InterPro" id="IPR023170">
    <property type="entry name" value="HhH_base_excis_C"/>
</dbReference>
<dbReference type="InterPro" id="IPR003651">
    <property type="entry name" value="Endonuclease3_FeS-loop_motif"/>
</dbReference>
<dbReference type="SUPFAM" id="SSF48150">
    <property type="entry name" value="DNA-glycosylase"/>
    <property type="match status" value="1"/>
</dbReference>
<dbReference type="GO" id="GO:0046872">
    <property type="term" value="F:metal ion binding"/>
    <property type="evidence" value="ECO:0007669"/>
    <property type="project" value="UniProtKB-KW"/>
</dbReference>
<feature type="compositionally biased region" description="Basic and acidic residues" evidence="10">
    <location>
        <begin position="37"/>
        <end position="54"/>
    </location>
</feature>
<evidence type="ECO:0000256" key="3">
    <source>
        <dbReference type="ARBA" id="ARBA00005646"/>
    </source>
</evidence>
<dbReference type="GO" id="GO:0003677">
    <property type="term" value="F:DNA binding"/>
    <property type="evidence" value="ECO:0007669"/>
    <property type="project" value="UniProtKB-KW"/>
</dbReference>
<dbReference type="Gene3D" id="1.10.340.30">
    <property type="entry name" value="Hypothetical protein, domain 2"/>
    <property type="match status" value="1"/>
</dbReference>
<dbReference type="GO" id="GO:0005634">
    <property type="term" value="C:nucleus"/>
    <property type="evidence" value="ECO:0007669"/>
    <property type="project" value="UniProtKB-SubCell"/>
</dbReference>
<comment type="caution">
    <text evidence="12">The sequence shown here is derived from an EMBL/GenBank/DDBJ whole genome shotgun (WGS) entry which is preliminary data.</text>
</comment>
<dbReference type="Pfam" id="PF15628">
    <property type="entry name" value="RRM_DME"/>
    <property type="match status" value="1"/>
</dbReference>
<dbReference type="GO" id="GO:0141166">
    <property type="term" value="P:chromosomal 5-methylcytosine DNA demethylation pathway"/>
    <property type="evidence" value="ECO:0007669"/>
    <property type="project" value="InterPro"/>
</dbReference>
<accession>A0AAN9LJQ5</accession>
<feature type="compositionally biased region" description="Basic and acidic residues" evidence="10">
    <location>
        <begin position="1"/>
        <end position="11"/>
    </location>
</feature>
<gene>
    <name evidence="12" type="ORF">VNO77_17748</name>
</gene>
<feature type="region of interest" description="Disordered" evidence="10">
    <location>
        <begin position="913"/>
        <end position="932"/>
    </location>
</feature>
<dbReference type="InterPro" id="IPR028924">
    <property type="entry name" value="Perm-CXXC"/>
</dbReference>
<evidence type="ECO:0000256" key="9">
    <source>
        <dbReference type="ARBA" id="ARBA00023242"/>
    </source>
</evidence>
<dbReference type="Proteomes" id="UP001367508">
    <property type="component" value="Unassembled WGS sequence"/>
</dbReference>
<dbReference type="GO" id="GO:0051539">
    <property type="term" value="F:4 iron, 4 sulfur cluster binding"/>
    <property type="evidence" value="ECO:0007669"/>
    <property type="project" value="UniProtKB-KW"/>
</dbReference>
<dbReference type="InterPro" id="IPR011257">
    <property type="entry name" value="DNA_glycosylase"/>
</dbReference>
<evidence type="ECO:0000313" key="13">
    <source>
        <dbReference type="Proteomes" id="UP001367508"/>
    </source>
</evidence>
<dbReference type="Pfam" id="PF15629">
    <property type="entry name" value="Perm-CXXC"/>
    <property type="match status" value="1"/>
</dbReference>
<proteinExistence type="inferred from homology"/>
<evidence type="ECO:0000256" key="5">
    <source>
        <dbReference type="ARBA" id="ARBA00022723"/>
    </source>
</evidence>
<comment type="cofactor">
    <cofactor evidence="1">
        <name>[4Fe-4S] cluster</name>
        <dbReference type="ChEBI" id="CHEBI:49883"/>
    </cofactor>
</comment>
<name>A0AAN9LJQ5_CANGL</name>